<dbReference type="AlphaFoldDB" id="A0A3S5B5P2"/>
<organism evidence="1 2">
    <name type="scientific">Protopolystoma xenopodis</name>
    <dbReference type="NCBI Taxonomy" id="117903"/>
    <lineage>
        <taxon>Eukaryota</taxon>
        <taxon>Metazoa</taxon>
        <taxon>Spiralia</taxon>
        <taxon>Lophotrochozoa</taxon>
        <taxon>Platyhelminthes</taxon>
        <taxon>Monogenea</taxon>
        <taxon>Polyopisthocotylea</taxon>
        <taxon>Polystomatidea</taxon>
        <taxon>Polystomatidae</taxon>
        <taxon>Protopolystoma</taxon>
    </lineage>
</organism>
<accession>A0A3S5B5P2</accession>
<dbReference type="EMBL" id="CAAALY010247565">
    <property type="protein sequence ID" value="VEL34391.1"/>
    <property type="molecule type" value="Genomic_DNA"/>
</dbReference>
<reference evidence="1" key="1">
    <citation type="submission" date="2018-11" db="EMBL/GenBank/DDBJ databases">
        <authorList>
            <consortium name="Pathogen Informatics"/>
        </authorList>
    </citation>
    <scope>NUCLEOTIDE SEQUENCE</scope>
</reference>
<evidence type="ECO:0000313" key="1">
    <source>
        <dbReference type="EMBL" id="VEL34391.1"/>
    </source>
</evidence>
<comment type="caution">
    <text evidence="1">The sequence shown here is derived from an EMBL/GenBank/DDBJ whole genome shotgun (WGS) entry which is preliminary data.</text>
</comment>
<name>A0A3S5B5P2_9PLAT</name>
<evidence type="ECO:0000313" key="2">
    <source>
        <dbReference type="Proteomes" id="UP000784294"/>
    </source>
</evidence>
<dbReference type="Proteomes" id="UP000784294">
    <property type="component" value="Unassembled WGS sequence"/>
</dbReference>
<proteinExistence type="predicted"/>
<keyword evidence="2" id="KW-1185">Reference proteome</keyword>
<gene>
    <name evidence="1" type="ORF">PXEA_LOCUS27831</name>
</gene>
<protein>
    <submittedName>
        <fullName evidence="1">Uncharacterized protein</fullName>
    </submittedName>
</protein>
<sequence>MEKRFVGRSHQKRTIESRCTAAVWLLYDVPVDTVHETSSLVSDENVLSFRPSFDGHHLVKVPMGALNVDGTDGGSETTFVTLPRDSHLIELASSSRLPENWVVMGRGFQFNPEALPGVTSPSNTVHRALMPLPTGAAFSDCSLLATACHLGAALLHSLTPRAESQRSMSPDGRT</sequence>